<dbReference type="GeneID" id="64600434"/>
<dbReference type="EMBL" id="JABBWE010000031">
    <property type="protein sequence ID" value="KAG1793333.1"/>
    <property type="molecule type" value="Genomic_DNA"/>
</dbReference>
<organism evidence="2 3">
    <name type="scientific">Suillus plorans</name>
    <dbReference type="NCBI Taxonomy" id="116603"/>
    <lineage>
        <taxon>Eukaryota</taxon>
        <taxon>Fungi</taxon>
        <taxon>Dikarya</taxon>
        <taxon>Basidiomycota</taxon>
        <taxon>Agaricomycotina</taxon>
        <taxon>Agaricomycetes</taxon>
        <taxon>Agaricomycetidae</taxon>
        <taxon>Boletales</taxon>
        <taxon>Suillineae</taxon>
        <taxon>Suillaceae</taxon>
        <taxon>Suillus</taxon>
    </lineage>
</organism>
<dbReference type="RefSeq" id="XP_041159789.1">
    <property type="nucleotide sequence ID" value="XM_041306670.1"/>
</dbReference>
<comment type="caution">
    <text evidence="2">The sequence shown here is derived from an EMBL/GenBank/DDBJ whole genome shotgun (WGS) entry which is preliminary data.</text>
</comment>
<dbReference type="Proteomes" id="UP000719766">
    <property type="component" value="Unassembled WGS sequence"/>
</dbReference>
<dbReference type="AlphaFoldDB" id="A0A9P7AP18"/>
<keyword evidence="3" id="KW-1185">Reference proteome</keyword>
<evidence type="ECO:0000313" key="2">
    <source>
        <dbReference type="EMBL" id="KAG1793333.1"/>
    </source>
</evidence>
<sequence length="394" mass="45279">MVPFDRSTPAWPTQLGRASPPAPNFLVQEMQFDDYRNNSYGEWEEHIHPSGATYYYNQTWKTYTGLNVRDYPKVRLENFEAWVRSTRGKVKGDHIIVAEPARTQNVAGDVYLYYLVVPDARIIGWLEPFDGTHLFRECDFAREWNHKRLELEAQFWKHVEFFPHNFKLDRFFVRKLRAELDWFHGDAMTLENSTSATIFSNREATEKIITRLASLGSDENITEPVVALFGELYHMLRHHQYLNYYGQPEARLLRSHSTGLRRIKREPFRLIATLAMLCLPMLVRERLNQIYVDGLINSLDIKNFVDDFSTQNTAQITLAGVIMAIDAGFLAVQGVGTGMVAESILKGSIIFCVGCMFSGMFAQHFGEKLKTLRFAVSILSGSGDNSCHWGVQRT</sequence>
<evidence type="ECO:0000256" key="1">
    <source>
        <dbReference type="SAM" id="MobiDB-lite"/>
    </source>
</evidence>
<gene>
    <name evidence="2" type="ORF">HD556DRAFT_1443768</name>
</gene>
<evidence type="ECO:0000313" key="3">
    <source>
        <dbReference type="Proteomes" id="UP000719766"/>
    </source>
</evidence>
<name>A0A9P7AP18_9AGAM</name>
<accession>A0A9P7AP18</accession>
<reference evidence="2" key="1">
    <citation type="journal article" date="2020" name="New Phytol.">
        <title>Comparative genomics reveals dynamic genome evolution in host specialist ectomycorrhizal fungi.</title>
        <authorList>
            <person name="Lofgren L.A."/>
            <person name="Nguyen N.H."/>
            <person name="Vilgalys R."/>
            <person name="Ruytinx J."/>
            <person name="Liao H.L."/>
            <person name="Branco S."/>
            <person name="Kuo A."/>
            <person name="LaButti K."/>
            <person name="Lipzen A."/>
            <person name="Andreopoulos W."/>
            <person name="Pangilinan J."/>
            <person name="Riley R."/>
            <person name="Hundley H."/>
            <person name="Na H."/>
            <person name="Barry K."/>
            <person name="Grigoriev I.V."/>
            <person name="Stajich J.E."/>
            <person name="Kennedy P.G."/>
        </authorList>
    </citation>
    <scope>NUCLEOTIDE SEQUENCE</scope>
    <source>
        <strain evidence="2">S12</strain>
    </source>
</reference>
<protein>
    <submittedName>
        <fullName evidence="2">Uncharacterized protein</fullName>
    </submittedName>
</protein>
<feature type="region of interest" description="Disordered" evidence="1">
    <location>
        <begin position="1"/>
        <end position="22"/>
    </location>
</feature>
<dbReference type="OrthoDB" id="2647662at2759"/>
<proteinExistence type="predicted"/>